<dbReference type="EMBL" id="CP017298">
    <property type="protein sequence ID" value="AOS46679.1"/>
    <property type="molecule type" value="Genomic_DNA"/>
</dbReference>
<dbReference type="STRING" id="178339.BH719_01265"/>
<evidence type="ECO:0000313" key="3">
    <source>
        <dbReference type="Proteomes" id="UP000095214"/>
    </source>
</evidence>
<reference evidence="2 3" key="1">
    <citation type="submission" date="2016-09" db="EMBL/GenBank/DDBJ databases">
        <title>Complete genome sequence of Actinomyces hongkongensis HKU8.</title>
        <authorList>
            <person name="Gao Y.-X."/>
            <person name="Zhou Y.-Y."/>
            <person name="Xie Y."/>
            <person name="Wang M."/>
            <person name="Wang S.-J."/>
            <person name="Shen S.-G."/>
        </authorList>
    </citation>
    <scope>NUCLEOTIDE SEQUENCE [LARGE SCALE GENOMIC DNA]</scope>
    <source>
        <strain evidence="2 3">HKU8</strain>
    </source>
</reference>
<accession>A0A1D8B0K5</accession>
<dbReference type="OrthoDB" id="3214694at2"/>
<keyword evidence="1" id="KW-1133">Transmembrane helix</keyword>
<keyword evidence="3" id="KW-1185">Reference proteome</keyword>
<sequence>MMHFQTHLVVIAVVVVVLTAVVAYLCVMGARRLDRLHQRILANRDALSRLLVRRASETLLLAREDALGRRAGACLTEVANASVADSADQLSCDGLDRRSGAAPAADPVDVRRCLEKASALSRAIRDTLDDDTRRQLAAREPARARLEALDATCYRIQLARSAHNTDVTQVRSLRGTALVRLFHLAGHAPEPEPIDFDDDTRYDGRGY</sequence>
<evidence type="ECO:0000256" key="1">
    <source>
        <dbReference type="SAM" id="Phobius"/>
    </source>
</evidence>
<proteinExistence type="predicted"/>
<evidence type="ECO:0008006" key="4">
    <source>
        <dbReference type="Google" id="ProtNLM"/>
    </source>
</evidence>
<protein>
    <recommendedName>
        <fullName evidence="4">NUDIX hydrolase</fullName>
    </recommendedName>
</protein>
<gene>
    <name evidence="2" type="ORF">BH719_01265</name>
</gene>
<dbReference type="Proteomes" id="UP000095214">
    <property type="component" value="Chromosome"/>
</dbReference>
<name>A0A1D8B0K5_9ACTO</name>
<keyword evidence="1" id="KW-0812">Transmembrane</keyword>
<dbReference type="RefSeq" id="WP_009400058.1">
    <property type="nucleotide sequence ID" value="NZ_CP017298.1"/>
</dbReference>
<feature type="transmembrane region" description="Helical" evidence="1">
    <location>
        <begin position="6"/>
        <end position="27"/>
    </location>
</feature>
<evidence type="ECO:0000313" key="2">
    <source>
        <dbReference type="EMBL" id="AOS46679.1"/>
    </source>
</evidence>
<dbReference type="KEGG" id="phon:BH719_01265"/>
<dbReference type="AlphaFoldDB" id="A0A1D8B0K5"/>
<keyword evidence="1" id="KW-0472">Membrane</keyword>
<organism evidence="2 3">
    <name type="scientific">Pauljensenia hongkongensis</name>
    <dbReference type="NCBI Taxonomy" id="178339"/>
    <lineage>
        <taxon>Bacteria</taxon>
        <taxon>Bacillati</taxon>
        <taxon>Actinomycetota</taxon>
        <taxon>Actinomycetes</taxon>
        <taxon>Actinomycetales</taxon>
        <taxon>Actinomycetaceae</taxon>
        <taxon>Pauljensenia</taxon>
    </lineage>
</organism>